<gene>
    <name evidence="1" type="ORF">MA16_Dca016913</name>
</gene>
<accession>A0A2I0W4X7</accession>
<reference evidence="1 2" key="2">
    <citation type="journal article" date="2017" name="Nature">
        <title>The Apostasia genome and the evolution of orchids.</title>
        <authorList>
            <person name="Zhang G.Q."/>
            <person name="Liu K.W."/>
            <person name="Li Z."/>
            <person name="Lohaus R."/>
            <person name="Hsiao Y.Y."/>
            <person name="Niu S.C."/>
            <person name="Wang J.Y."/>
            <person name="Lin Y.C."/>
            <person name="Xu Q."/>
            <person name="Chen L.J."/>
            <person name="Yoshida K."/>
            <person name="Fujiwara S."/>
            <person name="Wang Z.W."/>
            <person name="Zhang Y.Q."/>
            <person name="Mitsuda N."/>
            <person name="Wang M."/>
            <person name="Liu G.H."/>
            <person name="Pecoraro L."/>
            <person name="Huang H.X."/>
            <person name="Xiao X.J."/>
            <person name="Lin M."/>
            <person name="Wu X.Y."/>
            <person name="Wu W.L."/>
            <person name="Chen Y.Y."/>
            <person name="Chang S.B."/>
            <person name="Sakamoto S."/>
            <person name="Ohme-Takagi M."/>
            <person name="Yagi M."/>
            <person name="Zeng S.J."/>
            <person name="Shen C.Y."/>
            <person name="Yeh C.M."/>
            <person name="Luo Y.B."/>
            <person name="Tsai W.C."/>
            <person name="Van de Peer Y."/>
            <person name="Liu Z.J."/>
        </authorList>
    </citation>
    <scope>NUCLEOTIDE SEQUENCE [LARGE SCALE GENOMIC DNA]</scope>
    <source>
        <tissue evidence="1">The whole plant</tissue>
    </source>
</reference>
<evidence type="ECO:0000313" key="1">
    <source>
        <dbReference type="EMBL" id="PKU70715.1"/>
    </source>
</evidence>
<name>A0A2I0W4X7_9ASPA</name>
<keyword evidence="2" id="KW-1185">Reference proteome</keyword>
<sequence length="159" mass="17937">MDVCHLILGRPWQFDTGAQYDCRANIYTIEWQGRRLRLLPSSGDSLSGTGNSNSSAMHIVSGSHLLQCWKEPEPMYALLITENSSVVDNKSWPADILKLVQQYPSVTQEDLPAELPPLRNIQHSIDFVPGSILPNLPHFRLNPKEQHILQDLVDALLEK</sequence>
<reference evidence="1 2" key="1">
    <citation type="journal article" date="2016" name="Sci. Rep.">
        <title>The Dendrobium catenatum Lindl. genome sequence provides insights into polysaccharide synthase, floral development and adaptive evolution.</title>
        <authorList>
            <person name="Zhang G.Q."/>
            <person name="Xu Q."/>
            <person name="Bian C."/>
            <person name="Tsai W.C."/>
            <person name="Yeh C.M."/>
            <person name="Liu K.W."/>
            <person name="Yoshida K."/>
            <person name="Zhang L.S."/>
            <person name="Chang S.B."/>
            <person name="Chen F."/>
            <person name="Shi Y."/>
            <person name="Su Y.Y."/>
            <person name="Zhang Y.Q."/>
            <person name="Chen L.J."/>
            <person name="Yin Y."/>
            <person name="Lin M."/>
            <person name="Huang H."/>
            <person name="Deng H."/>
            <person name="Wang Z.W."/>
            <person name="Zhu S.L."/>
            <person name="Zhao X."/>
            <person name="Deng C."/>
            <person name="Niu S.C."/>
            <person name="Huang J."/>
            <person name="Wang M."/>
            <person name="Liu G.H."/>
            <person name="Yang H.J."/>
            <person name="Xiao X.J."/>
            <person name="Hsiao Y.Y."/>
            <person name="Wu W.L."/>
            <person name="Chen Y.Y."/>
            <person name="Mitsuda N."/>
            <person name="Ohme-Takagi M."/>
            <person name="Luo Y.B."/>
            <person name="Van de Peer Y."/>
            <person name="Liu Z.J."/>
        </authorList>
    </citation>
    <scope>NUCLEOTIDE SEQUENCE [LARGE SCALE GENOMIC DNA]</scope>
    <source>
        <tissue evidence="1">The whole plant</tissue>
    </source>
</reference>
<proteinExistence type="predicted"/>
<evidence type="ECO:0000313" key="2">
    <source>
        <dbReference type="Proteomes" id="UP000233837"/>
    </source>
</evidence>
<organism evidence="1 2">
    <name type="scientific">Dendrobium catenatum</name>
    <dbReference type="NCBI Taxonomy" id="906689"/>
    <lineage>
        <taxon>Eukaryota</taxon>
        <taxon>Viridiplantae</taxon>
        <taxon>Streptophyta</taxon>
        <taxon>Embryophyta</taxon>
        <taxon>Tracheophyta</taxon>
        <taxon>Spermatophyta</taxon>
        <taxon>Magnoliopsida</taxon>
        <taxon>Liliopsida</taxon>
        <taxon>Asparagales</taxon>
        <taxon>Orchidaceae</taxon>
        <taxon>Epidendroideae</taxon>
        <taxon>Malaxideae</taxon>
        <taxon>Dendrobiinae</taxon>
        <taxon>Dendrobium</taxon>
    </lineage>
</organism>
<dbReference type="Proteomes" id="UP000233837">
    <property type="component" value="Unassembled WGS sequence"/>
</dbReference>
<dbReference type="PANTHER" id="PTHR35046:SF18">
    <property type="entry name" value="RNA-DIRECTED DNA POLYMERASE"/>
    <property type="match status" value="1"/>
</dbReference>
<protein>
    <submittedName>
        <fullName evidence="1">Uncharacterized protein</fullName>
    </submittedName>
</protein>
<dbReference type="EMBL" id="KZ502920">
    <property type="protein sequence ID" value="PKU70715.1"/>
    <property type="molecule type" value="Genomic_DNA"/>
</dbReference>
<dbReference type="PANTHER" id="PTHR35046">
    <property type="entry name" value="ZINC KNUCKLE (CCHC-TYPE) FAMILY PROTEIN"/>
    <property type="match status" value="1"/>
</dbReference>
<dbReference type="AlphaFoldDB" id="A0A2I0W4X7"/>